<dbReference type="PRINTS" id="PR00662">
    <property type="entry name" value="G6PISOMERASE"/>
</dbReference>
<evidence type="ECO:0000313" key="5">
    <source>
        <dbReference type="EMBL" id="SVA71925.1"/>
    </source>
</evidence>
<dbReference type="GO" id="GO:0097367">
    <property type="term" value="F:carbohydrate derivative binding"/>
    <property type="evidence" value="ECO:0007669"/>
    <property type="project" value="InterPro"/>
</dbReference>
<proteinExistence type="inferred from homology"/>
<dbReference type="EMBL" id="UINC01017372">
    <property type="protein sequence ID" value="SVA71925.1"/>
    <property type="molecule type" value="Genomic_DNA"/>
</dbReference>
<dbReference type="InterPro" id="IPR001672">
    <property type="entry name" value="G6P_Isomerase"/>
</dbReference>
<dbReference type="InterPro" id="IPR035476">
    <property type="entry name" value="SIS_PGI_1"/>
</dbReference>
<dbReference type="CDD" id="cd05016">
    <property type="entry name" value="SIS_PGI_2"/>
    <property type="match status" value="1"/>
</dbReference>
<organism evidence="5">
    <name type="scientific">marine metagenome</name>
    <dbReference type="NCBI Taxonomy" id="408172"/>
    <lineage>
        <taxon>unclassified sequences</taxon>
        <taxon>metagenomes</taxon>
        <taxon>ecological metagenomes</taxon>
    </lineage>
</organism>
<dbReference type="PROSITE" id="PS51463">
    <property type="entry name" value="P_GLUCOSE_ISOMERASE_3"/>
    <property type="match status" value="1"/>
</dbReference>
<dbReference type="InterPro" id="IPR046348">
    <property type="entry name" value="SIS_dom_sf"/>
</dbReference>
<dbReference type="InterPro" id="IPR035482">
    <property type="entry name" value="SIS_PGI_2"/>
</dbReference>
<dbReference type="Gene3D" id="3.40.50.10490">
    <property type="entry name" value="Glucose-6-phosphate isomerase like protein, domain 1"/>
    <property type="match status" value="2"/>
</dbReference>
<keyword evidence="3" id="KW-0324">Glycolysis</keyword>
<keyword evidence="4" id="KW-0413">Isomerase</keyword>
<dbReference type="GO" id="GO:0006094">
    <property type="term" value="P:gluconeogenesis"/>
    <property type="evidence" value="ECO:0007669"/>
    <property type="project" value="UniProtKB-KW"/>
</dbReference>
<keyword evidence="2" id="KW-0312">Gluconeogenesis</keyword>
<gene>
    <name evidence="5" type="ORF">METZ01_LOCUS124779</name>
</gene>
<accession>A0A381Y4N7</accession>
<dbReference type="GO" id="GO:0006096">
    <property type="term" value="P:glycolytic process"/>
    <property type="evidence" value="ECO:0007669"/>
    <property type="project" value="UniProtKB-KW"/>
</dbReference>
<evidence type="ECO:0000256" key="1">
    <source>
        <dbReference type="ARBA" id="ARBA00006604"/>
    </source>
</evidence>
<sequence>MSKAPSWNYFQQHCLQMPELGMSIDTSRMNAPDKLPDSLQKKFSIAFEQMQELEKGAIANPDENQMVGHYWLRNPALAPTEKIQNQINSTLEKIQQFAADIHQKKIQPQKSAQFRNVLSLGMGGSALGPQLIQSALGSQGDPMRFYFIDNTDPDGMDRVIASIGKGLSETLILIISKSGGTLETRNAMLEVRECCNSAGLDFARHAVAVSGENSQLAQLASRENWLGCFPMWDWVGGRTSILSAVGLLPAALLGVNISSLLNGAKIMDELTRRAKITENPAAVLAWMLHHAGGGRGQKAMVMLPYKDRLIYLSPYLQQLVMESVGKEKDLKGKTVNHGLTVYGSKGSTDQHSIGQQLRDGPDDFFVAFIEVLKDREHHSIEVEPEVTSGDFLQGFLLGTREALFQKGRASLTITLEELNSQSLGALIALFERAVGLYTNLIGLNAYHQPGVEAGKLAAGDVIKLSVKIQNYLKSNPGQKFDAVTISDALEESGKTETVYKLLQHLAANRRVLKFPGKDQFSSFFQACI</sequence>
<dbReference type="GO" id="GO:0005829">
    <property type="term" value="C:cytosol"/>
    <property type="evidence" value="ECO:0007669"/>
    <property type="project" value="TreeGrafter"/>
</dbReference>
<dbReference type="FunFam" id="3.40.50.10490:FF:000023">
    <property type="entry name" value="Glucose-6-phosphate isomerase"/>
    <property type="match status" value="1"/>
</dbReference>
<evidence type="ECO:0000256" key="2">
    <source>
        <dbReference type="ARBA" id="ARBA00022432"/>
    </source>
</evidence>
<protein>
    <submittedName>
        <fullName evidence="5">Uncharacterized protein</fullName>
    </submittedName>
</protein>
<dbReference type="GO" id="GO:0048029">
    <property type="term" value="F:monosaccharide binding"/>
    <property type="evidence" value="ECO:0007669"/>
    <property type="project" value="TreeGrafter"/>
</dbReference>
<dbReference type="AlphaFoldDB" id="A0A381Y4N7"/>
<evidence type="ECO:0000256" key="3">
    <source>
        <dbReference type="ARBA" id="ARBA00023152"/>
    </source>
</evidence>
<reference evidence="5" key="1">
    <citation type="submission" date="2018-05" db="EMBL/GenBank/DDBJ databases">
        <authorList>
            <person name="Lanie J.A."/>
            <person name="Ng W.-L."/>
            <person name="Kazmierczak K.M."/>
            <person name="Andrzejewski T.M."/>
            <person name="Davidsen T.M."/>
            <person name="Wayne K.J."/>
            <person name="Tettelin H."/>
            <person name="Glass J.I."/>
            <person name="Rusch D."/>
            <person name="Podicherti R."/>
            <person name="Tsui H.-C.T."/>
            <person name="Winkler M.E."/>
        </authorList>
    </citation>
    <scope>NUCLEOTIDE SEQUENCE</scope>
</reference>
<dbReference type="Pfam" id="PF00342">
    <property type="entry name" value="PGI"/>
    <property type="match status" value="1"/>
</dbReference>
<evidence type="ECO:0000256" key="4">
    <source>
        <dbReference type="ARBA" id="ARBA00023235"/>
    </source>
</evidence>
<name>A0A381Y4N7_9ZZZZ</name>
<dbReference type="FunFam" id="3.40.50.10490:FF:000021">
    <property type="entry name" value="Glucose-6-phosphate isomerase"/>
    <property type="match status" value="1"/>
</dbReference>
<dbReference type="NCBIfam" id="NF010696">
    <property type="entry name" value="PRK14096.1"/>
    <property type="match status" value="1"/>
</dbReference>
<dbReference type="CDD" id="cd05015">
    <property type="entry name" value="SIS_PGI_1"/>
    <property type="match status" value="1"/>
</dbReference>
<dbReference type="SUPFAM" id="SSF53697">
    <property type="entry name" value="SIS domain"/>
    <property type="match status" value="1"/>
</dbReference>
<dbReference type="GO" id="GO:0004347">
    <property type="term" value="F:glucose-6-phosphate isomerase activity"/>
    <property type="evidence" value="ECO:0007669"/>
    <property type="project" value="InterPro"/>
</dbReference>
<dbReference type="HAMAP" id="MF_00473">
    <property type="entry name" value="G6P_isomerase"/>
    <property type="match status" value="1"/>
</dbReference>
<dbReference type="PANTHER" id="PTHR11469">
    <property type="entry name" value="GLUCOSE-6-PHOSPHATE ISOMERASE"/>
    <property type="match status" value="1"/>
</dbReference>
<dbReference type="PANTHER" id="PTHR11469:SF1">
    <property type="entry name" value="GLUCOSE-6-PHOSPHATE ISOMERASE"/>
    <property type="match status" value="1"/>
</dbReference>
<comment type="similarity">
    <text evidence="1">Belongs to the GPI family.</text>
</comment>
<dbReference type="GO" id="GO:0051156">
    <property type="term" value="P:glucose 6-phosphate metabolic process"/>
    <property type="evidence" value="ECO:0007669"/>
    <property type="project" value="TreeGrafter"/>
</dbReference>